<comment type="caution">
    <text evidence="2">The sequence shown here is derived from an EMBL/GenBank/DDBJ whole genome shotgun (WGS) entry which is preliminary data.</text>
</comment>
<sequence length="288" mass="30766">VTASIVNDGTASPYRLVLASTETGSDGAITSIDFGDLAGSLTADAGTEITAENATLTVNGIDIVSQTNKVEDAIQGVTLTLTEVDSASLSLDRDTVAITKTIEKFVKAYNNLQENVSSLSSFDQDTDVTGTLLGESTLRSVQVQLRSVLSEGVGNGALGTLSDVGITLQLDGSLEIDEDALAEIVENQGGALSNFFAGLSLSEDGLADNLGDKLDNILKANGLLENRTNALEASVKRFDQRYDRVEEMIDATVDRYRTQFGQLDALISRMNSTSNYLTQQFEMMREIK</sequence>
<feature type="domain" description="Flagellar hook-associated protein 2 C-terminal" evidence="1">
    <location>
        <begin position="51"/>
        <end position="272"/>
    </location>
</feature>
<organism evidence="2">
    <name type="scientific">marine sediment metagenome</name>
    <dbReference type="NCBI Taxonomy" id="412755"/>
    <lineage>
        <taxon>unclassified sequences</taxon>
        <taxon>metagenomes</taxon>
        <taxon>ecological metagenomes</taxon>
    </lineage>
</organism>
<evidence type="ECO:0000313" key="2">
    <source>
        <dbReference type="EMBL" id="KKL70681.1"/>
    </source>
</evidence>
<dbReference type="InterPro" id="IPR040026">
    <property type="entry name" value="FliD"/>
</dbReference>
<dbReference type="Pfam" id="PF07195">
    <property type="entry name" value="FliD_C"/>
    <property type="match status" value="1"/>
</dbReference>
<gene>
    <name evidence="2" type="ORF">LCGC14_2102510</name>
</gene>
<feature type="non-terminal residue" evidence="2">
    <location>
        <position position="1"/>
    </location>
</feature>
<dbReference type="PANTHER" id="PTHR30288:SF0">
    <property type="entry name" value="FLAGELLAR HOOK-ASSOCIATED PROTEIN 2"/>
    <property type="match status" value="1"/>
</dbReference>
<protein>
    <recommendedName>
        <fullName evidence="1">Flagellar hook-associated protein 2 C-terminal domain-containing protein</fullName>
    </recommendedName>
</protein>
<dbReference type="GO" id="GO:0007155">
    <property type="term" value="P:cell adhesion"/>
    <property type="evidence" value="ECO:0007669"/>
    <property type="project" value="InterPro"/>
</dbReference>
<dbReference type="GO" id="GO:0071973">
    <property type="term" value="P:bacterial-type flagellum-dependent cell motility"/>
    <property type="evidence" value="ECO:0007669"/>
    <property type="project" value="TreeGrafter"/>
</dbReference>
<proteinExistence type="predicted"/>
<name>A0A0F9EWP2_9ZZZZ</name>
<dbReference type="PANTHER" id="PTHR30288">
    <property type="entry name" value="FLAGELLAR CAP/ASSEMBLY PROTEIN FLID"/>
    <property type="match status" value="1"/>
</dbReference>
<evidence type="ECO:0000259" key="1">
    <source>
        <dbReference type="Pfam" id="PF07195"/>
    </source>
</evidence>
<accession>A0A0F9EWP2</accession>
<dbReference type="EMBL" id="LAZR01025829">
    <property type="protein sequence ID" value="KKL70681.1"/>
    <property type="molecule type" value="Genomic_DNA"/>
</dbReference>
<dbReference type="AlphaFoldDB" id="A0A0F9EWP2"/>
<dbReference type="GO" id="GO:0009421">
    <property type="term" value="C:bacterial-type flagellum filament cap"/>
    <property type="evidence" value="ECO:0007669"/>
    <property type="project" value="InterPro"/>
</dbReference>
<reference evidence="2" key="1">
    <citation type="journal article" date="2015" name="Nature">
        <title>Complex archaea that bridge the gap between prokaryotes and eukaryotes.</title>
        <authorList>
            <person name="Spang A."/>
            <person name="Saw J.H."/>
            <person name="Jorgensen S.L."/>
            <person name="Zaremba-Niedzwiedzka K."/>
            <person name="Martijn J."/>
            <person name="Lind A.E."/>
            <person name="van Eijk R."/>
            <person name="Schleper C."/>
            <person name="Guy L."/>
            <person name="Ettema T.J."/>
        </authorList>
    </citation>
    <scope>NUCLEOTIDE SEQUENCE</scope>
</reference>
<dbReference type="InterPro" id="IPR010809">
    <property type="entry name" value="FliD_C"/>
</dbReference>